<dbReference type="Proteomes" id="UP000250166">
    <property type="component" value="Unassembled WGS sequence"/>
</dbReference>
<keyword evidence="2" id="KW-0378">Hydrolase</keyword>
<evidence type="ECO:0000259" key="1">
    <source>
        <dbReference type="Pfam" id="PF14393"/>
    </source>
</evidence>
<proteinExistence type="predicted"/>
<organism evidence="2 3">
    <name type="scientific">Helicobacter fennelliae</name>
    <dbReference type="NCBI Taxonomy" id="215"/>
    <lineage>
        <taxon>Bacteria</taxon>
        <taxon>Pseudomonadati</taxon>
        <taxon>Campylobacterota</taxon>
        <taxon>Epsilonproteobacteria</taxon>
        <taxon>Campylobacterales</taxon>
        <taxon>Helicobacteraceae</taxon>
        <taxon>Helicobacter</taxon>
    </lineage>
</organism>
<dbReference type="EMBL" id="UAWL01000006">
    <property type="protein sequence ID" value="SQB97503.1"/>
    <property type="molecule type" value="Genomic_DNA"/>
</dbReference>
<dbReference type="GO" id="GO:0016787">
    <property type="term" value="F:hydrolase activity"/>
    <property type="evidence" value="ECO:0007669"/>
    <property type="project" value="UniProtKB-KW"/>
</dbReference>
<name>A0A2X3BAA1_9HELI</name>
<feature type="domain" description="DUF4422" evidence="1">
    <location>
        <begin position="87"/>
        <end position="294"/>
    </location>
</feature>
<gene>
    <name evidence="2" type="ORF">NCTC13102_00235</name>
</gene>
<evidence type="ECO:0000313" key="2">
    <source>
        <dbReference type="EMBL" id="SQB97503.1"/>
    </source>
</evidence>
<evidence type="ECO:0000313" key="3">
    <source>
        <dbReference type="Proteomes" id="UP000250166"/>
    </source>
</evidence>
<dbReference type="InterPro" id="IPR025536">
    <property type="entry name" value="DUF4422"/>
</dbReference>
<sequence>MPKVNILVCYHKAIPLIIGNEILRPIFLGASNANPKIISKLQSLCDKQKVGKSSVTLWRDDSPISTNTQNNENLTSSIHSFQSPQSPTCPNISTLNPYFCELTAMYWAWKNLDSDYYGLFHYRRVFDLKFDEKNYKNEPITIPLMSFKKIEQQFGLEPQLATQTISKYDIIVSARYKDHHIDSKNNLDYENMCIYEHYKNAHNISDLDVCINHINEHYPQMRESMQKTLYTKPVRWSIANMFIMKKELYFEYCEWIFDVLFGVQDKIDYKSYDTHAARVFGFLAERLLNIWVNYKAQALPQLKITYAPIIFTPKYRPKFGFEYDSAYKRLFLFGVRVWKSKL</sequence>
<dbReference type="Pfam" id="PF14393">
    <property type="entry name" value="DUF4422"/>
    <property type="match status" value="1"/>
</dbReference>
<dbReference type="AlphaFoldDB" id="A0A2X3BAA1"/>
<protein>
    <submittedName>
        <fullName evidence="2">Putative exopolysaccharide biosynthesis protein</fullName>
        <ecNumber evidence="2">3.6.-.-</ecNumber>
    </submittedName>
</protein>
<dbReference type="RefSeq" id="WP_112058238.1">
    <property type="nucleotide sequence ID" value="NZ_UAWL01000006.1"/>
</dbReference>
<reference evidence="2 3" key="1">
    <citation type="submission" date="2018-06" db="EMBL/GenBank/DDBJ databases">
        <authorList>
            <consortium name="Pathogen Informatics"/>
            <person name="Doyle S."/>
        </authorList>
    </citation>
    <scope>NUCLEOTIDE SEQUENCE [LARGE SCALE GENOMIC DNA]</scope>
    <source>
        <strain evidence="2 3">NCTC13102</strain>
    </source>
</reference>
<dbReference type="EC" id="3.6.-.-" evidence="2"/>
<accession>A0A2X3BAA1</accession>